<evidence type="ECO:0000313" key="2">
    <source>
        <dbReference type="EMBL" id="KFI20515.1"/>
    </source>
</evidence>
<name>A0A0E2Z9U6_9GAMM</name>
<sequence length="121" mass="12913">MLGVNMTNTANEVECAYCGAVLPDGHTSPCPQCGKKGRKISVSVAEEINVAEKVTWEKRREFYEKHPLAWATVIAITIGAPFLGLFLAGWAGVIAGLALGGIAYWIGPIAVTKVREIERGG</sequence>
<dbReference type="OrthoDB" id="8451629at2"/>
<evidence type="ECO:0000256" key="1">
    <source>
        <dbReference type="SAM" id="Phobius"/>
    </source>
</evidence>
<keyword evidence="1" id="KW-0472">Membrane</keyword>
<dbReference type="AlphaFoldDB" id="A0A0E2Z9U6"/>
<feature type="transmembrane region" description="Helical" evidence="1">
    <location>
        <begin position="68"/>
        <end position="87"/>
    </location>
</feature>
<proteinExistence type="predicted"/>
<accession>A0A0E2Z9U6</accession>
<gene>
    <name evidence="2" type="ORF">IB75_02745</name>
</gene>
<dbReference type="HOGENOM" id="CLU_2181091_0_0_6"/>
<dbReference type="EMBL" id="JPGN01000018">
    <property type="protein sequence ID" value="KFI20515.1"/>
    <property type="molecule type" value="Genomic_DNA"/>
</dbReference>
<protein>
    <submittedName>
        <fullName evidence="2">Uncharacterized protein</fullName>
    </submittedName>
</protein>
<keyword evidence="1" id="KW-1133">Transmembrane helix</keyword>
<evidence type="ECO:0000313" key="3">
    <source>
        <dbReference type="Proteomes" id="UP000028839"/>
    </source>
</evidence>
<feature type="transmembrane region" description="Helical" evidence="1">
    <location>
        <begin position="93"/>
        <end position="111"/>
    </location>
</feature>
<keyword evidence="1" id="KW-0812">Transmembrane</keyword>
<organism evidence="2 3">
    <name type="scientific">Nitrosococcus oceani C-27</name>
    <dbReference type="NCBI Taxonomy" id="314279"/>
    <lineage>
        <taxon>Bacteria</taxon>
        <taxon>Pseudomonadati</taxon>
        <taxon>Pseudomonadota</taxon>
        <taxon>Gammaproteobacteria</taxon>
        <taxon>Chromatiales</taxon>
        <taxon>Chromatiaceae</taxon>
        <taxon>Nitrosococcus</taxon>
    </lineage>
</organism>
<reference evidence="2 3" key="1">
    <citation type="submission" date="2014-07" db="EMBL/GenBank/DDBJ databases">
        <title>Comparative analysis of Nitrosococcus oceani genome inventories of strains from Pacific and Atlantic gyres.</title>
        <authorList>
            <person name="Lim C.K."/>
            <person name="Wang L."/>
            <person name="Sayavedra-Soto L.A."/>
            <person name="Klotz M.G."/>
        </authorList>
    </citation>
    <scope>NUCLEOTIDE SEQUENCE [LARGE SCALE GENOMIC DNA]</scope>
    <source>
        <strain evidence="2 3">C-27</strain>
    </source>
</reference>
<comment type="caution">
    <text evidence="2">The sequence shown here is derived from an EMBL/GenBank/DDBJ whole genome shotgun (WGS) entry which is preliminary data.</text>
</comment>
<dbReference type="Proteomes" id="UP000028839">
    <property type="component" value="Unassembled WGS sequence"/>
</dbReference>